<dbReference type="PRINTS" id="PR00132">
    <property type="entry name" value="GLHYDRLASE2"/>
</dbReference>
<comment type="similarity">
    <text evidence="1">Belongs to the glycosyl hydrolase 2 family.</text>
</comment>
<dbReference type="PANTHER" id="PTHR42732">
    <property type="entry name" value="BETA-GALACTOSIDASE"/>
    <property type="match status" value="1"/>
</dbReference>
<dbReference type="InterPro" id="IPR017853">
    <property type="entry name" value="GH"/>
</dbReference>
<dbReference type="Pfam" id="PF00703">
    <property type="entry name" value="Glyco_hydro_2"/>
    <property type="match status" value="1"/>
</dbReference>
<dbReference type="InterPro" id="IPR013783">
    <property type="entry name" value="Ig-like_fold"/>
</dbReference>
<gene>
    <name evidence="8" type="ORF">E5355_00540</name>
</gene>
<dbReference type="GO" id="GO:0005975">
    <property type="term" value="P:carbohydrate metabolic process"/>
    <property type="evidence" value="ECO:0007669"/>
    <property type="project" value="InterPro"/>
</dbReference>
<keyword evidence="4" id="KW-0732">Signal</keyword>
<dbReference type="SUPFAM" id="SSF49785">
    <property type="entry name" value="Galactose-binding domain-like"/>
    <property type="match status" value="1"/>
</dbReference>
<evidence type="ECO:0000256" key="2">
    <source>
        <dbReference type="ARBA" id="ARBA00022801"/>
    </source>
</evidence>
<feature type="domain" description="DUF4982" evidence="7">
    <location>
        <begin position="640"/>
        <end position="700"/>
    </location>
</feature>
<dbReference type="Pfam" id="PF02836">
    <property type="entry name" value="Glyco_hydro_2_C"/>
    <property type="match status" value="1"/>
</dbReference>
<dbReference type="SUPFAM" id="SSF49303">
    <property type="entry name" value="beta-Galactosidase/glucuronidase domain"/>
    <property type="match status" value="1"/>
</dbReference>
<dbReference type="InterPro" id="IPR036156">
    <property type="entry name" value="Beta-gal/glucu_dom_sf"/>
</dbReference>
<dbReference type="InterPro" id="IPR006103">
    <property type="entry name" value="Glyco_hydro_2_cat"/>
</dbReference>
<feature type="chain" id="PRO_5020500392" evidence="4">
    <location>
        <begin position="23"/>
        <end position="815"/>
    </location>
</feature>
<feature type="domain" description="Glycoside hydrolase family 2 catalytic" evidence="6">
    <location>
        <begin position="318"/>
        <end position="620"/>
    </location>
</feature>
<dbReference type="RefSeq" id="WP_136008816.1">
    <property type="nucleotide sequence ID" value="NZ_SRYZ01000001.1"/>
</dbReference>
<keyword evidence="3" id="KW-0326">Glycosidase</keyword>
<evidence type="ECO:0000259" key="5">
    <source>
        <dbReference type="Pfam" id="PF00703"/>
    </source>
</evidence>
<dbReference type="Gene3D" id="2.60.40.10">
    <property type="entry name" value="Immunoglobulins"/>
    <property type="match status" value="2"/>
</dbReference>
<dbReference type="InterPro" id="IPR006102">
    <property type="entry name" value="Ig-like_GH2"/>
</dbReference>
<dbReference type="Gene3D" id="3.20.20.80">
    <property type="entry name" value="Glycosidases"/>
    <property type="match status" value="1"/>
</dbReference>
<dbReference type="PANTHER" id="PTHR42732:SF1">
    <property type="entry name" value="BETA-MANNOSIDASE"/>
    <property type="match status" value="1"/>
</dbReference>
<dbReference type="AlphaFoldDB" id="A0A4S2B6H9"/>
<proteinExistence type="inferred from homology"/>
<evidence type="ECO:0000313" key="9">
    <source>
        <dbReference type="Proteomes" id="UP000310532"/>
    </source>
</evidence>
<dbReference type="InterPro" id="IPR008979">
    <property type="entry name" value="Galactose-bd-like_sf"/>
</dbReference>
<dbReference type="InterPro" id="IPR051913">
    <property type="entry name" value="GH2_Domain-Containing"/>
</dbReference>
<organism evidence="8 9">
    <name type="scientific">Bacteroides muris</name>
    <name type="common">ex Afrizal et al. 2022</name>
    <dbReference type="NCBI Taxonomy" id="2516960"/>
    <lineage>
        <taxon>Bacteria</taxon>
        <taxon>Pseudomonadati</taxon>
        <taxon>Bacteroidota</taxon>
        <taxon>Bacteroidia</taxon>
        <taxon>Bacteroidales</taxon>
        <taxon>Bacteroidaceae</taxon>
        <taxon>Bacteroides</taxon>
    </lineage>
</organism>
<dbReference type="Pfam" id="PF16355">
    <property type="entry name" value="DUF4982"/>
    <property type="match status" value="1"/>
</dbReference>
<evidence type="ECO:0000256" key="4">
    <source>
        <dbReference type="SAM" id="SignalP"/>
    </source>
</evidence>
<evidence type="ECO:0000256" key="3">
    <source>
        <dbReference type="ARBA" id="ARBA00023295"/>
    </source>
</evidence>
<evidence type="ECO:0000313" key="8">
    <source>
        <dbReference type="EMBL" id="TGY09799.1"/>
    </source>
</evidence>
<sequence>MKTLKNLLCLLLACLWANSISALIPTDRKQRLTTGWEFIRQDMGSIWEVMRPVPGTGKPEAVPLWQKVTLPHCFNAEDAVDPYTNYYQGAGWYRTTLHINSPYQDGRIYLEFEGAGQNTEVYVYTTLVASHTGGYDEWKADITEAVEQFRSNPACRERFGGKIPVAIRCDNSRDTETIPSDMSDFNLYGGLYRYVNLVYTPAHSIGQVQINARTTPGDKLGKVEWQVTTERPLSASPSEEVPELMITVLSPEGRKIYQDCYPLQDTCRAWFALKSPTLWSPDSTALYTFRAQLIAGGTDTLLTHTEHFGFRHIRFEEKGPFYLNGQRLLLRGTHRHEDHAGVGAALTEEMMIAEMKQIKAMGANFIRLGHYQQSEIILRLCDKLGLLVWEEIPWCRGGLGGEKYREQARRMLTNMIGQHRNHPCVILWGTGNENDWPGDFEEFDTDSIRTFMGELNDLAHRLDPTRPTVIRRCDFCRDIVDVYSPSIWAGWYGRCFRNYREMVQAGFESVPRFIHAEWGGDSHAGRHAEEQMTKHGSSFDIEAGDRNGDWSESYIVRLFDWHLKEQEQMPWLTGSAFWTFKDFSTPLRPLNPIPYVNQKGVVQRDGTPKESYYVFQSYWSHEPMLHIYGHSWPVRWGKAGEAKEILVYSNCPEAELFVNGISLGRKKRDSQDYPAAGFHWNAVLKEGENEIEAIAYRDNKPCLRDKIHQTYQTQPWGAPAQIRLTQAKVDEETILVQAELLDKDGIPCLDACHFIEFGCTDSEALLRNQGTAHGSQLLQATGGRAGIYVKSHVPVVVSARCKEEICGTAFISVGK</sequence>
<name>A0A4S2B6H9_9BACE</name>
<evidence type="ECO:0000259" key="6">
    <source>
        <dbReference type="Pfam" id="PF02836"/>
    </source>
</evidence>
<feature type="signal peptide" evidence="4">
    <location>
        <begin position="1"/>
        <end position="22"/>
    </location>
</feature>
<accession>A0A4S2B6H9</accession>
<evidence type="ECO:0000256" key="1">
    <source>
        <dbReference type="ARBA" id="ARBA00007401"/>
    </source>
</evidence>
<protein>
    <submittedName>
        <fullName evidence="8">Glycoside hydrolase family 2 protein</fullName>
    </submittedName>
</protein>
<evidence type="ECO:0000259" key="7">
    <source>
        <dbReference type="Pfam" id="PF16355"/>
    </source>
</evidence>
<dbReference type="InterPro" id="IPR032311">
    <property type="entry name" value="DUF4982"/>
</dbReference>
<feature type="domain" description="Glycoside hydrolase family 2 immunoglobulin-like beta-sandwich" evidence="5">
    <location>
        <begin position="264"/>
        <end position="311"/>
    </location>
</feature>
<keyword evidence="2 8" id="KW-0378">Hydrolase</keyword>
<reference evidence="8 9" key="1">
    <citation type="submission" date="2019-04" db="EMBL/GenBank/DDBJ databases">
        <title>Microbes associate with the intestines of laboratory mice.</title>
        <authorList>
            <person name="Navarre W."/>
            <person name="Wong E."/>
            <person name="Huang K."/>
            <person name="Tropini C."/>
            <person name="Ng K."/>
            <person name="Yu B."/>
        </authorList>
    </citation>
    <scope>NUCLEOTIDE SEQUENCE [LARGE SCALE GENOMIC DNA]</scope>
    <source>
        <strain evidence="8 9">NM69_E16B</strain>
    </source>
</reference>
<dbReference type="Proteomes" id="UP000310532">
    <property type="component" value="Unassembled WGS sequence"/>
</dbReference>
<dbReference type="EMBL" id="SRYZ01000001">
    <property type="protein sequence ID" value="TGY09799.1"/>
    <property type="molecule type" value="Genomic_DNA"/>
</dbReference>
<dbReference type="SUPFAM" id="SSF51445">
    <property type="entry name" value="(Trans)glycosidases"/>
    <property type="match status" value="1"/>
</dbReference>
<dbReference type="GO" id="GO:0004553">
    <property type="term" value="F:hydrolase activity, hydrolyzing O-glycosyl compounds"/>
    <property type="evidence" value="ECO:0007669"/>
    <property type="project" value="InterPro"/>
</dbReference>
<keyword evidence="9" id="KW-1185">Reference proteome</keyword>
<dbReference type="InterPro" id="IPR006101">
    <property type="entry name" value="Glyco_hydro_2"/>
</dbReference>
<dbReference type="Gene3D" id="2.60.120.260">
    <property type="entry name" value="Galactose-binding domain-like"/>
    <property type="match status" value="1"/>
</dbReference>
<comment type="caution">
    <text evidence="8">The sequence shown here is derived from an EMBL/GenBank/DDBJ whole genome shotgun (WGS) entry which is preliminary data.</text>
</comment>